<protein>
    <submittedName>
        <fullName evidence="1">Uncharacterized protein</fullName>
    </submittedName>
</protein>
<evidence type="ECO:0000313" key="2">
    <source>
        <dbReference type="Proteomes" id="UP000762676"/>
    </source>
</evidence>
<comment type="caution">
    <text evidence="1">The sequence shown here is derived from an EMBL/GenBank/DDBJ whole genome shotgun (WGS) entry which is preliminary data.</text>
</comment>
<gene>
    <name evidence="1" type="ORF">ElyMa_000926300</name>
</gene>
<dbReference type="EMBL" id="BMAT01001888">
    <property type="protein sequence ID" value="GFR94726.1"/>
    <property type="molecule type" value="Genomic_DNA"/>
</dbReference>
<dbReference type="Proteomes" id="UP000762676">
    <property type="component" value="Unassembled WGS sequence"/>
</dbReference>
<organism evidence="1 2">
    <name type="scientific">Elysia marginata</name>
    <dbReference type="NCBI Taxonomy" id="1093978"/>
    <lineage>
        <taxon>Eukaryota</taxon>
        <taxon>Metazoa</taxon>
        <taxon>Spiralia</taxon>
        <taxon>Lophotrochozoa</taxon>
        <taxon>Mollusca</taxon>
        <taxon>Gastropoda</taxon>
        <taxon>Heterobranchia</taxon>
        <taxon>Euthyneura</taxon>
        <taxon>Panpulmonata</taxon>
        <taxon>Sacoglossa</taxon>
        <taxon>Placobranchoidea</taxon>
        <taxon>Plakobranchidae</taxon>
        <taxon>Elysia</taxon>
    </lineage>
</organism>
<sequence>MIDDAELEGRPARYFFQVSLVQMQVNASYSLMTVVVRLSRTEDGNALMYAMVPGQPAKVFDTKRWHTKIEPFRPMESRQYRQRPWCFRVVVRLRDLGASTA</sequence>
<keyword evidence="2" id="KW-1185">Reference proteome</keyword>
<reference evidence="1 2" key="1">
    <citation type="journal article" date="2021" name="Elife">
        <title>Chloroplast acquisition without the gene transfer in kleptoplastic sea slugs, Plakobranchus ocellatus.</title>
        <authorList>
            <person name="Maeda T."/>
            <person name="Takahashi S."/>
            <person name="Yoshida T."/>
            <person name="Shimamura S."/>
            <person name="Takaki Y."/>
            <person name="Nagai Y."/>
            <person name="Toyoda A."/>
            <person name="Suzuki Y."/>
            <person name="Arimoto A."/>
            <person name="Ishii H."/>
            <person name="Satoh N."/>
            <person name="Nishiyama T."/>
            <person name="Hasebe M."/>
            <person name="Maruyama T."/>
            <person name="Minagawa J."/>
            <person name="Obokata J."/>
            <person name="Shigenobu S."/>
        </authorList>
    </citation>
    <scope>NUCLEOTIDE SEQUENCE [LARGE SCALE GENOMIC DNA]</scope>
</reference>
<proteinExistence type="predicted"/>
<name>A0AAV4HCE0_9GAST</name>
<evidence type="ECO:0000313" key="1">
    <source>
        <dbReference type="EMBL" id="GFR94726.1"/>
    </source>
</evidence>
<dbReference type="AlphaFoldDB" id="A0AAV4HCE0"/>
<accession>A0AAV4HCE0</accession>